<dbReference type="Proteomes" id="UP001302494">
    <property type="component" value="Chromosome"/>
</dbReference>
<dbReference type="KEGG" id="nneo:PQG83_05685"/>
<protein>
    <recommendedName>
        <fullName evidence="4">DUF5666 domain-containing protein</fullName>
    </recommendedName>
</protein>
<evidence type="ECO:0008006" key="4">
    <source>
        <dbReference type="Google" id="ProtNLM"/>
    </source>
</evidence>
<accession>A0AA96GQ00</accession>
<name>A0AA96GQ00_9BACT</name>
<sequence>MKILNLPTFRPLRTGIESLLILVTFLVLVSPQSLFATEGDGVELAQVSSQPSPPPKTRTVVADLLMVDGGFYVVRGERGEIRIEVTPETQLAESFTFGDRIKAVLLPDDKAISITRAQPGEPIGTTSKSPVTPAPPSTPSPGAKSKPSTPPTKVSPNVRIIVADILMVDRNFYIIRSDYGEIRIEVTPQTKLSESFKFGDRIKARVTPQDKALSIVRASPDDSPGIRLEEGPLASTPTAPPVGIAPETEPTPPKHDPETTAPKVSPKVRTIVAEILMIDGNLYVVRGDRGEIRIEVTAETTLSESFEFGDRIKAKILPNDTALSIERARPDEPLGAQTP</sequence>
<dbReference type="RefSeq" id="WP_312747698.1">
    <property type="nucleotide sequence ID" value="NZ_CP116968.1"/>
</dbReference>
<feature type="region of interest" description="Disordered" evidence="1">
    <location>
        <begin position="115"/>
        <end position="155"/>
    </location>
</feature>
<keyword evidence="3" id="KW-1185">Reference proteome</keyword>
<dbReference type="AlphaFoldDB" id="A0AA96GQ00"/>
<reference evidence="2 3" key="1">
    <citation type="submission" date="2023-01" db="EMBL/GenBank/DDBJ databases">
        <title>Cultivation and genomic characterization of new, ubiquitous marine nitrite-oxidizing bacteria from the Nitrospirales.</title>
        <authorList>
            <person name="Mueller A.J."/>
            <person name="Daebeler A."/>
            <person name="Herbold C.W."/>
            <person name="Kirkegaard R.H."/>
            <person name="Daims H."/>
        </authorList>
    </citation>
    <scope>NUCLEOTIDE SEQUENCE [LARGE SCALE GENOMIC DNA]</scope>
    <source>
        <strain evidence="2 3">DK</strain>
    </source>
</reference>
<dbReference type="EMBL" id="CP116968">
    <property type="protein sequence ID" value="WNM63243.1"/>
    <property type="molecule type" value="Genomic_DNA"/>
</dbReference>
<evidence type="ECO:0000256" key="1">
    <source>
        <dbReference type="SAM" id="MobiDB-lite"/>
    </source>
</evidence>
<organism evidence="2 3">
    <name type="scientific">Candidatus Nitrospira neomarina</name>
    <dbReference type="NCBI Taxonomy" id="3020899"/>
    <lineage>
        <taxon>Bacteria</taxon>
        <taxon>Pseudomonadati</taxon>
        <taxon>Nitrospirota</taxon>
        <taxon>Nitrospiria</taxon>
        <taxon>Nitrospirales</taxon>
        <taxon>Nitrospiraceae</taxon>
        <taxon>Nitrospira</taxon>
    </lineage>
</organism>
<proteinExistence type="predicted"/>
<evidence type="ECO:0000313" key="2">
    <source>
        <dbReference type="EMBL" id="WNM63243.1"/>
    </source>
</evidence>
<evidence type="ECO:0000313" key="3">
    <source>
        <dbReference type="Proteomes" id="UP001302494"/>
    </source>
</evidence>
<feature type="region of interest" description="Disordered" evidence="1">
    <location>
        <begin position="217"/>
        <end position="264"/>
    </location>
</feature>
<gene>
    <name evidence="2" type="ORF">PQG83_05685</name>
</gene>
<feature type="compositionally biased region" description="Low complexity" evidence="1">
    <location>
        <begin position="140"/>
        <end position="155"/>
    </location>
</feature>